<dbReference type="CDD" id="cd00117">
    <property type="entry name" value="TFP"/>
    <property type="match status" value="1"/>
</dbReference>
<organism evidence="2 3">
    <name type="scientific">Olea europaea subsp. europaea</name>
    <dbReference type="NCBI Taxonomy" id="158383"/>
    <lineage>
        <taxon>Eukaryota</taxon>
        <taxon>Viridiplantae</taxon>
        <taxon>Streptophyta</taxon>
        <taxon>Embryophyta</taxon>
        <taxon>Tracheophyta</taxon>
        <taxon>Spermatophyta</taxon>
        <taxon>Magnoliopsida</taxon>
        <taxon>eudicotyledons</taxon>
        <taxon>Gunneridae</taxon>
        <taxon>Pentapetalae</taxon>
        <taxon>asterids</taxon>
        <taxon>lamiids</taxon>
        <taxon>Lamiales</taxon>
        <taxon>Oleaceae</taxon>
        <taxon>Oleeae</taxon>
        <taxon>Olea</taxon>
    </lineage>
</organism>
<name>A0A8S0Q5L3_OLEEU</name>
<dbReference type="Gramene" id="OE9A117203T1">
    <property type="protein sequence ID" value="OE9A117203C1"/>
    <property type="gene ID" value="OE9A117203"/>
</dbReference>
<evidence type="ECO:0000313" key="3">
    <source>
        <dbReference type="Proteomes" id="UP000594638"/>
    </source>
</evidence>
<gene>
    <name evidence="2" type="ORF">OLEA9_A117203</name>
</gene>
<evidence type="ECO:0000313" key="2">
    <source>
        <dbReference type="EMBL" id="CAA2962334.1"/>
    </source>
</evidence>
<evidence type="ECO:0000256" key="1">
    <source>
        <dbReference type="SAM" id="MobiDB-lite"/>
    </source>
</evidence>
<proteinExistence type="predicted"/>
<sequence length="463" mass="51658">MSSNEPPHWADTNISGGASLKDFYSDLQTRNQHPTNLRDEHSRGWGRGNVADAEESKTSGAKKTHYMGRASSDGRLRDIGKTISDGRVKANNEVKTHGRWKSEPLKCYHCNETVSPDCNRNVGVLSACAAEDNLCIQYCDVTTRRTVRTCGRGHGEGNNWDCTTLMSSSLGSMAHCSQCTQSGCNVGMDCAWDAPYHHEDISQHFVVADKHSSSRQSQYRQDQQHQQQQETSNDAIKETNRNSYRTAAEDEPLVDNEYGPFLELENQALIGNHEYVLSQGTRAVAKMEEYVLLVMLLSAYLTTIWADHRKFRVKTRLALPVSDRLTLLVSDRLALPASDQLVLLVSDRLARLVTDRLALLVSDRLALPASDQLVLLVSDRLARLVTDRLALPASDQLVLLVSDRLALQVSDRLTGSTSIRPTGSTRLNQPVWFHHFQTGGLRRPHNRTLLTIIKTMKLKSAPS</sequence>
<feature type="region of interest" description="Disordered" evidence="1">
    <location>
        <begin position="212"/>
        <end position="249"/>
    </location>
</feature>
<feature type="compositionally biased region" description="Basic and acidic residues" evidence="1">
    <location>
        <begin position="72"/>
        <end position="84"/>
    </location>
</feature>
<feature type="region of interest" description="Disordered" evidence="1">
    <location>
        <begin position="32"/>
        <end position="84"/>
    </location>
</feature>
<dbReference type="Proteomes" id="UP000594638">
    <property type="component" value="Unassembled WGS sequence"/>
</dbReference>
<comment type="caution">
    <text evidence="2">The sequence shown here is derived from an EMBL/GenBank/DDBJ whole genome shotgun (WGS) entry which is preliminary data.</text>
</comment>
<dbReference type="AlphaFoldDB" id="A0A8S0Q5L3"/>
<protein>
    <submittedName>
        <fullName evidence="2">Uncharacterized protein</fullName>
    </submittedName>
</protein>
<feature type="compositionally biased region" description="Low complexity" evidence="1">
    <location>
        <begin position="214"/>
        <end position="229"/>
    </location>
</feature>
<dbReference type="EMBL" id="CACTIH010000881">
    <property type="protein sequence ID" value="CAA2962334.1"/>
    <property type="molecule type" value="Genomic_DNA"/>
</dbReference>
<keyword evidence="3" id="KW-1185">Reference proteome</keyword>
<dbReference type="OrthoDB" id="10651174at2759"/>
<accession>A0A8S0Q5L3</accession>
<reference evidence="2 3" key="1">
    <citation type="submission" date="2019-12" db="EMBL/GenBank/DDBJ databases">
        <authorList>
            <person name="Alioto T."/>
            <person name="Alioto T."/>
            <person name="Gomez Garrido J."/>
        </authorList>
    </citation>
    <scope>NUCLEOTIDE SEQUENCE [LARGE SCALE GENOMIC DNA]</scope>
</reference>